<evidence type="ECO:0000313" key="2">
    <source>
        <dbReference type="Proteomes" id="UP000593567"/>
    </source>
</evidence>
<name>A0A7J7JHD4_BUGNE</name>
<accession>A0A7J7JHD4</accession>
<dbReference type="AlphaFoldDB" id="A0A7J7JHD4"/>
<keyword evidence="2" id="KW-1185">Reference proteome</keyword>
<protein>
    <submittedName>
        <fullName evidence="1">Uncharacterized protein</fullName>
    </submittedName>
</protein>
<gene>
    <name evidence="1" type="ORF">EB796_016000</name>
</gene>
<evidence type="ECO:0000313" key="1">
    <source>
        <dbReference type="EMBL" id="KAF6025749.1"/>
    </source>
</evidence>
<organism evidence="1 2">
    <name type="scientific">Bugula neritina</name>
    <name type="common">Brown bryozoan</name>
    <name type="synonym">Sertularia neritina</name>
    <dbReference type="NCBI Taxonomy" id="10212"/>
    <lineage>
        <taxon>Eukaryota</taxon>
        <taxon>Metazoa</taxon>
        <taxon>Spiralia</taxon>
        <taxon>Lophotrochozoa</taxon>
        <taxon>Bryozoa</taxon>
        <taxon>Gymnolaemata</taxon>
        <taxon>Cheilostomatida</taxon>
        <taxon>Flustrina</taxon>
        <taxon>Buguloidea</taxon>
        <taxon>Bugulidae</taxon>
        <taxon>Bugula</taxon>
    </lineage>
</organism>
<dbReference type="EMBL" id="VXIV02002437">
    <property type="protein sequence ID" value="KAF6025749.1"/>
    <property type="molecule type" value="Genomic_DNA"/>
</dbReference>
<proteinExistence type="predicted"/>
<sequence>MQWPVIIIDLFMKGGKHIATYAIGYVNTARLYAVSPVKVVLILVACSQCNDLLKSLCKPRMKILLELCVMIGKDLI</sequence>
<dbReference type="Proteomes" id="UP000593567">
    <property type="component" value="Unassembled WGS sequence"/>
</dbReference>
<reference evidence="1" key="1">
    <citation type="submission" date="2020-06" db="EMBL/GenBank/DDBJ databases">
        <title>Draft genome of Bugula neritina, a colonial animal packing powerful symbionts and potential medicines.</title>
        <authorList>
            <person name="Rayko M."/>
        </authorList>
    </citation>
    <scope>NUCLEOTIDE SEQUENCE [LARGE SCALE GENOMIC DNA]</scope>
    <source>
        <strain evidence="1">Kwan_BN1</strain>
    </source>
</reference>
<comment type="caution">
    <text evidence="1">The sequence shown here is derived from an EMBL/GenBank/DDBJ whole genome shotgun (WGS) entry which is preliminary data.</text>
</comment>